<dbReference type="GO" id="GO:0000287">
    <property type="term" value="F:magnesium ion binding"/>
    <property type="evidence" value="ECO:0007669"/>
    <property type="project" value="UniProtKB-ARBA"/>
</dbReference>
<dbReference type="InterPro" id="IPR001017">
    <property type="entry name" value="DH_E1"/>
</dbReference>
<keyword evidence="3" id="KW-0786">Thiamine pyrophosphate</keyword>
<proteinExistence type="predicted"/>
<evidence type="ECO:0000313" key="5">
    <source>
        <dbReference type="EMBL" id="PZF85653.1"/>
    </source>
</evidence>
<keyword evidence="6" id="KW-1185">Reference proteome</keyword>
<comment type="caution">
    <text evidence="5">The sequence shown here is derived from an EMBL/GenBank/DDBJ whole genome shotgun (WGS) entry which is preliminary data.</text>
</comment>
<sequence>MLRIRRFEDRVYQLFLKGELPGTLHQYQGQEAVAVGACQALGPDDWITSTHRPHGHALAKGVTVRSAMAELYGKATGCCGGKGGSMHLGDPSVGMLPAIAIVAGGISVVSGLGLAYKLQATDQVALCFFGEGASNEGAFHEGLNFAAVQRLPIVYVCENNIYGASTPFHRTSLVPDVANRVAGYGMPAVIVDGMDVVAVRAAVAEARDRAQRGEGPTLIEAKTYRFAGHSRGDARGYRSRDEEAAWKEKDAIERLGLAITSAGLGSEADLADVLADVNAELEDAVEFARSSPDPDPADALTDAYATAIAIGAAL</sequence>
<name>A0A2W2CZJ1_9ACTN</name>
<dbReference type="Pfam" id="PF00676">
    <property type="entry name" value="E1_dh"/>
    <property type="match status" value="1"/>
</dbReference>
<accession>A0A2W2CZJ1</accession>
<dbReference type="Proteomes" id="UP000248764">
    <property type="component" value="Unassembled WGS sequence"/>
</dbReference>
<evidence type="ECO:0000256" key="2">
    <source>
        <dbReference type="ARBA" id="ARBA00023002"/>
    </source>
</evidence>
<dbReference type="Gene3D" id="3.40.50.970">
    <property type="match status" value="1"/>
</dbReference>
<dbReference type="PANTHER" id="PTHR11516:SF60">
    <property type="entry name" value="PYRUVATE DEHYDROGENASE E1 COMPONENT SUBUNIT ALPHA"/>
    <property type="match status" value="1"/>
</dbReference>
<keyword evidence="5" id="KW-0670">Pyruvate</keyword>
<evidence type="ECO:0000313" key="6">
    <source>
        <dbReference type="Proteomes" id="UP000248764"/>
    </source>
</evidence>
<dbReference type="PANTHER" id="PTHR11516">
    <property type="entry name" value="PYRUVATE DEHYDROGENASE E1 COMPONENT, ALPHA SUBUNIT BACTERIAL AND ORGANELLAR"/>
    <property type="match status" value="1"/>
</dbReference>
<organism evidence="5 6">
    <name type="scientific">Jiangella anatolica</name>
    <dbReference type="NCBI Taxonomy" id="2670374"/>
    <lineage>
        <taxon>Bacteria</taxon>
        <taxon>Bacillati</taxon>
        <taxon>Actinomycetota</taxon>
        <taxon>Actinomycetes</taxon>
        <taxon>Jiangellales</taxon>
        <taxon>Jiangellaceae</taxon>
        <taxon>Jiangella</taxon>
    </lineage>
</organism>
<comment type="cofactor">
    <cofactor evidence="1">
        <name>thiamine diphosphate</name>
        <dbReference type="ChEBI" id="CHEBI:58937"/>
    </cofactor>
</comment>
<dbReference type="CDD" id="cd02000">
    <property type="entry name" value="TPP_E1_PDC_ADC_BCADC"/>
    <property type="match status" value="1"/>
</dbReference>
<feature type="domain" description="Dehydrogenase E1 component" evidence="4">
    <location>
        <begin position="2"/>
        <end position="296"/>
    </location>
</feature>
<gene>
    <name evidence="5" type="ORF">C1I92_04230</name>
</gene>
<evidence type="ECO:0000259" key="4">
    <source>
        <dbReference type="Pfam" id="PF00676"/>
    </source>
</evidence>
<dbReference type="SUPFAM" id="SSF52518">
    <property type="entry name" value="Thiamin diphosphate-binding fold (THDP-binding)"/>
    <property type="match status" value="1"/>
</dbReference>
<evidence type="ECO:0000256" key="1">
    <source>
        <dbReference type="ARBA" id="ARBA00001964"/>
    </source>
</evidence>
<evidence type="ECO:0000256" key="3">
    <source>
        <dbReference type="ARBA" id="ARBA00023052"/>
    </source>
</evidence>
<dbReference type="InterPro" id="IPR050642">
    <property type="entry name" value="PDH_E1_Alpha_Subunit"/>
</dbReference>
<dbReference type="InterPro" id="IPR029061">
    <property type="entry name" value="THDP-binding"/>
</dbReference>
<dbReference type="AlphaFoldDB" id="A0A2W2CZJ1"/>
<keyword evidence="2" id="KW-0560">Oxidoreductase</keyword>
<dbReference type="GO" id="GO:0006086">
    <property type="term" value="P:pyruvate decarboxylation to acetyl-CoA"/>
    <property type="evidence" value="ECO:0007669"/>
    <property type="project" value="TreeGrafter"/>
</dbReference>
<protein>
    <submittedName>
        <fullName evidence="5">Pyruvate dehydrogenase (Acetyl-transferring) E1 component subunit alpha</fullName>
    </submittedName>
</protein>
<reference evidence="5 6" key="1">
    <citation type="submission" date="2018-01" db="EMBL/GenBank/DDBJ databases">
        <title>Draft genome sequence of Jiangella sp. GTF31.</title>
        <authorList>
            <person name="Sahin N."/>
            <person name="Ay H."/>
            <person name="Saygin H."/>
        </authorList>
    </citation>
    <scope>NUCLEOTIDE SEQUENCE [LARGE SCALE GENOMIC DNA]</scope>
    <source>
        <strain evidence="5 6">GTF31</strain>
    </source>
</reference>
<dbReference type="GO" id="GO:0004739">
    <property type="term" value="F:pyruvate dehydrogenase (acetyl-transferring) activity"/>
    <property type="evidence" value="ECO:0007669"/>
    <property type="project" value="TreeGrafter"/>
</dbReference>
<dbReference type="EMBL" id="POTW01000007">
    <property type="protein sequence ID" value="PZF85653.1"/>
    <property type="molecule type" value="Genomic_DNA"/>
</dbReference>